<evidence type="ECO:0008006" key="5">
    <source>
        <dbReference type="Google" id="ProtNLM"/>
    </source>
</evidence>
<name>A0AAW1PRC9_9CHLO</name>
<keyword evidence="2" id="KW-1133">Transmembrane helix</keyword>
<evidence type="ECO:0000256" key="2">
    <source>
        <dbReference type="SAM" id="Phobius"/>
    </source>
</evidence>
<keyword evidence="4" id="KW-1185">Reference proteome</keyword>
<reference evidence="3 4" key="1">
    <citation type="journal article" date="2024" name="Nat. Commun.">
        <title>Phylogenomics reveals the evolutionary origins of lichenization in chlorophyte algae.</title>
        <authorList>
            <person name="Puginier C."/>
            <person name="Libourel C."/>
            <person name="Otte J."/>
            <person name="Skaloud P."/>
            <person name="Haon M."/>
            <person name="Grisel S."/>
            <person name="Petersen M."/>
            <person name="Berrin J.G."/>
            <person name="Delaux P.M."/>
            <person name="Dal Grande F."/>
            <person name="Keller J."/>
        </authorList>
    </citation>
    <scope>NUCLEOTIDE SEQUENCE [LARGE SCALE GENOMIC DNA]</scope>
    <source>
        <strain evidence="3 4">SAG 2036</strain>
    </source>
</reference>
<evidence type="ECO:0000313" key="3">
    <source>
        <dbReference type="EMBL" id="KAK9810653.1"/>
    </source>
</evidence>
<dbReference type="Proteomes" id="UP001465755">
    <property type="component" value="Unassembled WGS sequence"/>
</dbReference>
<comment type="caution">
    <text evidence="3">The sequence shown here is derived from an EMBL/GenBank/DDBJ whole genome shotgun (WGS) entry which is preliminary data.</text>
</comment>
<sequence length="100" mass="10642">MDRNLESAEAVVPAASTSTESSPDPANKPKKQYQQLHMPTQEQMAQDDFMNNCATRTVLSGVLGAGLGVVFGIFMGTMDTTGSGVDMAAEQQSFRQGLNV</sequence>
<dbReference type="EMBL" id="JALJOQ010000015">
    <property type="protein sequence ID" value="KAK9810653.1"/>
    <property type="molecule type" value="Genomic_DNA"/>
</dbReference>
<feature type="region of interest" description="Disordered" evidence="1">
    <location>
        <begin position="1"/>
        <end position="42"/>
    </location>
</feature>
<feature type="compositionally biased region" description="Polar residues" evidence="1">
    <location>
        <begin position="32"/>
        <end position="42"/>
    </location>
</feature>
<dbReference type="AlphaFoldDB" id="A0AAW1PRC9"/>
<protein>
    <recommendedName>
        <fullName evidence="5">Mitochondrial import inner membrane translocase subunit TIM22</fullName>
    </recommendedName>
</protein>
<keyword evidence="2" id="KW-0812">Transmembrane</keyword>
<feature type="transmembrane region" description="Helical" evidence="2">
    <location>
        <begin position="58"/>
        <end position="78"/>
    </location>
</feature>
<keyword evidence="2" id="KW-0472">Membrane</keyword>
<proteinExistence type="predicted"/>
<accession>A0AAW1PRC9</accession>
<evidence type="ECO:0000256" key="1">
    <source>
        <dbReference type="SAM" id="MobiDB-lite"/>
    </source>
</evidence>
<gene>
    <name evidence="3" type="ORF">WJX73_007744</name>
</gene>
<organism evidence="3 4">
    <name type="scientific">Symbiochloris irregularis</name>
    <dbReference type="NCBI Taxonomy" id="706552"/>
    <lineage>
        <taxon>Eukaryota</taxon>
        <taxon>Viridiplantae</taxon>
        <taxon>Chlorophyta</taxon>
        <taxon>core chlorophytes</taxon>
        <taxon>Trebouxiophyceae</taxon>
        <taxon>Trebouxiales</taxon>
        <taxon>Trebouxiaceae</taxon>
        <taxon>Symbiochloris</taxon>
    </lineage>
</organism>
<evidence type="ECO:0000313" key="4">
    <source>
        <dbReference type="Proteomes" id="UP001465755"/>
    </source>
</evidence>
<feature type="compositionally biased region" description="Polar residues" evidence="1">
    <location>
        <begin position="15"/>
        <end position="24"/>
    </location>
</feature>